<dbReference type="Gene3D" id="3.40.50.300">
    <property type="entry name" value="P-loop containing nucleotide triphosphate hydrolases"/>
    <property type="match status" value="1"/>
</dbReference>
<dbReference type="PROSITE" id="PS50045">
    <property type="entry name" value="SIGMA54_INTERACT_4"/>
    <property type="match status" value="1"/>
</dbReference>
<dbReference type="InterPro" id="IPR027417">
    <property type="entry name" value="P-loop_NTPase"/>
</dbReference>
<evidence type="ECO:0000259" key="10">
    <source>
        <dbReference type="PROSITE" id="PS50110"/>
    </source>
</evidence>
<keyword evidence="3" id="KW-0067">ATP-binding</keyword>
<dbReference type="InterPro" id="IPR002197">
    <property type="entry name" value="HTH_Fis"/>
</dbReference>
<dbReference type="SUPFAM" id="SSF52540">
    <property type="entry name" value="P-loop containing nucleoside triphosphate hydrolases"/>
    <property type="match status" value="1"/>
</dbReference>
<dbReference type="SMART" id="SM00448">
    <property type="entry name" value="REC"/>
    <property type="match status" value="1"/>
</dbReference>
<evidence type="ECO:0000259" key="9">
    <source>
        <dbReference type="PROSITE" id="PS50045"/>
    </source>
</evidence>
<evidence type="ECO:0000256" key="1">
    <source>
        <dbReference type="ARBA" id="ARBA00022553"/>
    </source>
</evidence>
<evidence type="ECO:0000256" key="4">
    <source>
        <dbReference type="ARBA" id="ARBA00023012"/>
    </source>
</evidence>
<dbReference type="Pfam" id="PF00072">
    <property type="entry name" value="Response_reg"/>
    <property type="match status" value="1"/>
</dbReference>
<dbReference type="GO" id="GO:0006355">
    <property type="term" value="P:regulation of DNA-templated transcription"/>
    <property type="evidence" value="ECO:0007669"/>
    <property type="project" value="InterPro"/>
</dbReference>
<evidence type="ECO:0000256" key="3">
    <source>
        <dbReference type="ARBA" id="ARBA00022840"/>
    </source>
</evidence>
<dbReference type="FunFam" id="3.40.50.2300:FF:000018">
    <property type="entry name" value="DNA-binding transcriptional regulator NtrC"/>
    <property type="match status" value="1"/>
</dbReference>
<evidence type="ECO:0000313" key="12">
    <source>
        <dbReference type="Proteomes" id="UP000007460"/>
    </source>
</evidence>
<dbReference type="CDD" id="cd17550">
    <property type="entry name" value="REC_NtrX-like"/>
    <property type="match status" value="1"/>
</dbReference>
<evidence type="ECO:0000256" key="5">
    <source>
        <dbReference type="ARBA" id="ARBA00023015"/>
    </source>
</evidence>
<dbReference type="RefSeq" id="WP_013045091.1">
    <property type="nucleotide sequence ID" value="NC_014010.1"/>
</dbReference>
<keyword evidence="6" id="KW-0010">Activator</keyword>
<dbReference type="Gene3D" id="1.10.10.60">
    <property type="entry name" value="Homeodomain-like"/>
    <property type="match status" value="1"/>
</dbReference>
<dbReference type="Proteomes" id="UP000007460">
    <property type="component" value="Chromosome"/>
</dbReference>
<dbReference type="AlphaFoldDB" id="D5BPH9"/>
<dbReference type="InterPro" id="IPR001789">
    <property type="entry name" value="Sig_transdc_resp-reg_receiver"/>
</dbReference>
<dbReference type="HOGENOM" id="CLU_000445_0_6_5"/>
<dbReference type="GO" id="GO:0043565">
    <property type="term" value="F:sequence-specific DNA binding"/>
    <property type="evidence" value="ECO:0007669"/>
    <property type="project" value="InterPro"/>
</dbReference>
<accession>D5BPH9</accession>
<dbReference type="InterPro" id="IPR058031">
    <property type="entry name" value="AAA_lid_NorR"/>
</dbReference>
<dbReference type="InterPro" id="IPR002078">
    <property type="entry name" value="Sigma_54_int"/>
</dbReference>
<keyword evidence="11" id="KW-0808">Transferase</keyword>
<name>D5BPH9_PUNMI</name>
<dbReference type="STRING" id="488538.SAR116_0218"/>
<dbReference type="SUPFAM" id="SSF46689">
    <property type="entry name" value="Homeodomain-like"/>
    <property type="match status" value="1"/>
</dbReference>
<evidence type="ECO:0000256" key="7">
    <source>
        <dbReference type="ARBA" id="ARBA00023163"/>
    </source>
</evidence>
<keyword evidence="12" id="KW-1185">Reference proteome</keyword>
<keyword evidence="5" id="KW-0805">Transcription regulation</keyword>
<dbReference type="Gene3D" id="1.10.8.60">
    <property type="match status" value="1"/>
</dbReference>
<protein>
    <submittedName>
        <fullName evidence="11">Response regulator containing CheY-like receiver</fullName>
        <ecNumber evidence="11">2.7.3.-</ecNumber>
    </submittedName>
</protein>
<dbReference type="eggNOG" id="COG2204">
    <property type="taxonomic scope" value="Bacteria"/>
</dbReference>
<dbReference type="InterPro" id="IPR003593">
    <property type="entry name" value="AAA+_ATPase"/>
</dbReference>
<keyword evidence="4" id="KW-0902">Two-component regulatory system</keyword>
<keyword evidence="2" id="KW-0547">Nucleotide-binding</keyword>
<dbReference type="InterPro" id="IPR025943">
    <property type="entry name" value="Sigma_54_int_dom_ATP-bd_2"/>
</dbReference>
<sequence length="478" mass="53268">MAGEILIVDDERDIRSLISMTLEDEGYQSKTAANADEARNILLSRPPVLAILDIWMRDSDMDGLQLLEWTKGVYPDLPVLMISGHGTIETAVQAIRQGAYDFIEKPFKENRLVLMVERALEAARLTQENAELRTRISEDMAPELIGNSQAMRVTRQAISKIAPTASRVIINGPGGSGKELAARVIHDQSQRRDGRFVVANCARLAPERVDAELFGSESMQASRRIVGLFEQAHEGTLYFDEICDLPLETQGKIVRAVTEQRFRRVGGNAEVVVDVRVISASSRDLVTEIQAGRLREDLYYRLGVVSLNVAPVSERREDIPLMAKHFVKKIADRLGVAPIKLSDEVLAAMQGYEWPGNVRQIHNTIESMLILAPPDRREPVGLSLLPADIQNIPRGSSRSGLDEMFSLPLRNAREDFERVYLATQLRRFDGNISRMANFVGMERSALHRKLKALNIDNMEAAEHAVVAHTIDSEKGATS</sequence>
<dbReference type="PROSITE" id="PS00676">
    <property type="entry name" value="SIGMA54_INTERACT_2"/>
    <property type="match status" value="1"/>
</dbReference>
<dbReference type="GO" id="GO:0005524">
    <property type="term" value="F:ATP binding"/>
    <property type="evidence" value="ECO:0007669"/>
    <property type="project" value="UniProtKB-KW"/>
</dbReference>
<dbReference type="KEGG" id="apb:SAR116_0218"/>
<dbReference type="PANTHER" id="PTHR32071">
    <property type="entry name" value="TRANSCRIPTIONAL REGULATORY PROTEIN"/>
    <property type="match status" value="1"/>
</dbReference>
<dbReference type="InterPro" id="IPR011006">
    <property type="entry name" value="CheY-like_superfamily"/>
</dbReference>
<evidence type="ECO:0000256" key="8">
    <source>
        <dbReference type="PROSITE-ProRule" id="PRU00169"/>
    </source>
</evidence>
<gene>
    <name evidence="11" type="ordered locus">SAR116_0218</name>
</gene>
<proteinExistence type="predicted"/>
<reference evidence="11 12" key="1">
    <citation type="journal article" date="2010" name="J. Bacteriol.">
        <title>Complete genome sequence of "Candidatus Puniceispirillum marinum" IMCC1322, a representative of the SAR116 clade in the Alphaproteobacteria.</title>
        <authorList>
            <person name="Oh H.M."/>
            <person name="Kwon K.K."/>
            <person name="Kang I."/>
            <person name="Kang S.G."/>
            <person name="Lee J.H."/>
            <person name="Kim S.J."/>
            <person name="Cho J.C."/>
        </authorList>
    </citation>
    <scope>NUCLEOTIDE SEQUENCE [LARGE SCALE GENOMIC DNA]</scope>
    <source>
        <strain evidence="11 12">IMCC1322</strain>
    </source>
</reference>
<evidence type="ECO:0000313" key="11">
    <source>
        <dbReference type="EMBL" id="ADE38461.1"/>
    </source>
</evidence>
<dbReference type="Pfam" id="PF25601">
    <property type="entry name" value="AAA_lid_14"/>
    <property type="match status" value="1"/>
</dbReference>
<dbReference type="GO" id="GO:0000160">
    <property type="term" value="P:phosphorelay signal transduction system"/>
    <property type="evidence" value="ECO:0007669"/>
    <property type="project" value="UniProtKB-KW"/>
</dbReference>
<feature type="domain" description="Sigma-54 factor interaction" evidence="9">
    <location>
        <begin position="144"/>
        <end position="370"/>
    </location>
</feature>
<keyword evidence="1 8" id="KW-0597">Phosphoprotein</keyword>
<dbReference type="PANTHER" id="PTHR32071:SF17">
    <property type="entry name" value="TRANSCRIPTIONAL REGULATOR (NTRC FAMILY)"/>
    <property type="match status" value="1"/>
</dbReference>
<feature type="domain" description="Response regulatory" evidence="10">
    <location>
        <begin position="4"/>
        <end position="120"/>
    </location>
</feature>
<dbReference type="SMART" id="SM00382">
    <property type="entry name" value="AAA"/>
    <property type="match status" value="1"/>
</dbReference>
<dbReference type="Pfam" id="PF00158">
    <property type="entry name" value="Sigma54_activat"/>
    <property type="match status" value="1"/>
</dbReference>
<dbReference type="FunFam" id="3.40.50.300:FF:000006">
    <property type="entry name" value="DNA-binding transcriptional regulator NtrC"/>
    <property type="match status" value="1"/>
</dbReference>
<dbReference type="EC" id="2.7.3.-" evidence="11"/>
<dbReference type="GO" id="GO:0016740">
    <property type="term" value="F:transferase activity"/>
    <property type="evidence" value="ECO:0007669"/>
    <property type="project" value="UniProtKB-KW"/>
</dbReference>
<keyword evidence="7" id="KW-0804">Transcription</keyword>
<dbReference type="PROSITE" id="PS50110">
    <property type="entry name" value="RESPONSE_REGULATORY"/>
    <property type="match status" value="1"/>
</dbReference>
<organism evidence="11 12">
    <name type="scientific">Puniceispirillum marinum (strain IMCC1322)</name>
    <dbReference type="NCBI Taxonomy" id="488538"/>
    <lineage>
        <taxon>Bacteria</taxon>
        <taxon>Pseudomonadati</taxon>
        <taxon>Pseudomonadota</taxon>
        <taxon>Alphaproteobacteria</taxon>
        <taxon>Candidatus Puniceispirillales</taxon>
        <taxon>Candidatus Puniceispirillaceae</taxon>
        <taxon>Candidatus Puniceispirillum</taxon>
    </lineage>
</organism>
<dbReference type="SUPFAM" id="SSF52172">
    <property type="entry name" value="CheY-like"/>
    <property type="match status" value="1"/>
</dbReference>
<dbReference type="Pfam" id="PF02954">
    <property type="entry name" value="HTH_8"/>
    <property type="match status" value="1"/>
</dbReference>
<evidence type="ECO:0000256" key="2">
    <source>
        <dbReference type="ARBA" id="ARBA00022741"/>
    </source>
</evidence>
<dbReference type="EMBL" id="CP001751">
    <property type="protein sequence ID" value="ADE38461.1"/>
    <property type="molecule type" value="Genomic_DNA"/>
</dbReference>
<dbReference type="InterPro" id="IPR009057">
    <property type="entry name" value="Homeodomain-like_sf"/>
</dbReference>
<feature type="modified residue" description="4-aspartylphosphate" evidence="8">
    <location>
        <position position="53"/>
    </location>
</feature>
<evidence type="ECO:0000256" key="6">
    <source>
        <dbReference type="ARBA" id="ARBA00023159"/>
    </source>
</evidence>
<dbReference type="Gene3D" id="3.40.50.2300">
    <property type="match status" value="1"/>
</dbReference>
<dbReference type="OrthoDB" id="9802388at2"/>